<protein>
    <submittedName>
        <fullName evidence="2">Tetrapyrrole (Corrin/porphyrin) methylase-like protein</fullName>
    </submittedName>
</protein>
<organism evidence="2 3">
    <name type="scientific">Paludibacterium purpuratum</name>
    <dbReference type="NCBI Taxonomy" id="1144873"/>
    <lineage>
        <taxon>Bacteria</taxon>
        <taxon>Pseudomonadati</taxon>
        <taxon>Pseudomonadota</taxon>
        <taxon>Betaproteobacteria</taxon>
        <taxon>Neisseriales</taxon>
        <taxon>Chromobacteriaceae</taxon>
        <taxon>Paludibacterium</taxon>
    </lineage>
</organism>
<keyword evidence="2" id="KW-0489">Methyltransferase</keyword>
<proteinExistence type="predicted"/>
<dbReference type="GO" id="GO:0032259">
    <property type="term" value="P:methylation"/>
    <property type="evidence" value="ECO:0007669"/>
    <property type="project" value="UniProtKB-KW"/>
</dbReference>
<reference evidence="2 3" key="1">
    <citation type="submission" date="2019-03" db="EMBL/GenBank/DDBJ databases">
        <title>Genomic Encyclopedia of Type Strains, Phase III (KMG-III): the genomes of soil and plant-associated and newly described type strains.</title>
        <authorList>
            <person name="Whitman W."/>
        </authorList>
    </citation>
    <scope>NUCLEOTIDE SEQUENCE [LARGE SCALE GENOMIC DNA]</scope>
    <source>
        <strain evidence="2 3">CECT 8976</strain>
    </source>
</reference>
<dbReference type="InterPro" id="IPR000878">
    <property type="entry name" value="4pyrrol_Mease"/>
</dbReference>
<sequence>MPTVKIIGSGMLGACQITQEGIDAIKSSSQVFWLGKIDGLEALLESINVKAKDLSSLYFNNAIDKDNYTRILNALLVGSGAESTISLIISGHPRVGVTIVQQLQQISDSGRLDLKCMPGISSFDGMINDLALDPLEEGSCIVDANRLILYNYKMEASINYFIYHVCSIGNSKTNFIEPTENNNIAFLKNKLLEHYDKDHTVYLVSTSSSQGVPFEKIAGTLGALEVLMGSVSYMHSLFVPSIIPDKSRVNWDFLKRIQTIEEVN</sequence>
<evidence type="ECO:0000259" key="1">
    <source>
        <dbReference type="Pfam" id="PF00590"/>
    </source>
</evidence>
<comment type="caution">
    <text evidence="2">The sequence shown here is derived from an EMBL/GenBank/DDBJ whole genome shotgun (WGS) entry which is preliminary data.</text>
</comment>
<dbReference type="RefSeq" id="WP_166642223.1">
    <property type="nucleotide sequence ID" value="NZ_SNZP01000007.1"/>
</dbReference>
<dbReference type="InterPro" id="IPR035996">
    <property type="entry name" value="4pyrrol_Methylase_sf"/>
</dbReference>
<evidence type="ECO:0000313" key="2">
    <source>
        <dbReference type="EMBL" id="TDR79723.1"/>
    </source>
</evidence>
<name>A0A4R7B5P1_9NEIS</name>
<keyword evidence="3" id="KW-1185">Reference proteome</keyword>
<gene>
    <name evidence="2" type="ORF">DFP86_10787</name>
</gene>
<dbReference type="AlphaFoldDB" id="A0A4R7B5P1"/>
<dbReference type="Proteomes" id="UP000295611">
    <property type="component" value="Unassembled WGS sequence"/>
</dbReference>
<dbReference type="SUPFAM" id="SSF53790">
    <property type="entry name" value="Tetrapyrrole methylase"/>
    <property type="match status" value="1"/>
</dbReference>
<dbReference type="Pfam" id="PF00590">
    <property type="entry name" value="TP_methylase"/>
    <property type="match status" value="1"/>
</dbReference>
<keyword evidence="2" id="KW-0808">Transferase</keyword>
<feature type="domain" description="Tetrapyrrole methylase" evidence="1">
    <location>
        <begin position="4"/>
        <end position="209"/>
    </location>
</feature>
<dbReference type="EMBL" id="SNZP01000007">
    <property type="protein sequence ID" value="TDR79723.1"/>
    <property type="molecule type" value="Genomic_DNA"/>
</dbReference>
<dbReference type="GO" id="GO:0008168">
    <property type="term" value="F:methyltransferase activity"/>
    <property type="evidence" value="ECO:0007669"/>
    <property type="project" value="UniProtKB-KW"/>
</dbReference>
<accession>A0A4R7B5P1</accession>
<evidence type="ECO:0000313" key="3">
    <source>
        <dbReference type="Proteomes" id="UP000295611"/>
    </source>
</evidence>